<proteinExistence type="predicted"/>
<reference evidence="1" key="1">
    <citation type="submission" date="2014-05" db="EMBL/GenBank/DDBJ databases">
        <authorList>
            <person name="Chronopoulou M."/>
        </authorList>
    </citation>
    <scope>NUCLEOTIDE SEQUENCE</scope>
    <source>
        <tissue evidence="1">Whole organism</tissue>
    </source>
</reference>
<dbReference type="AlphaFoldDB" id="A0A0K2TDF3"/>
<protein>
    <submittedName>
        <fullName evidence="1">Uncharacterized protein</fullName>
    </submittedName>
</protein>
<name>A0A0K2TDF3_LEPSM</name>
<evidence type="ECO:0000313" key="1">
    <source>
        <dbReference type="EMBL" id="CDW23476.1"/>
    </source>
</evidence>
<accession>A0A0K2TDF3</accession>
<sequence>MGCHTHSRWISLFLRGSSKLIAGSFPMMFTQQHHIMFYELVIVLINSYI</sequence>
<dbReference type="EMBL" id="HACA01006115">
    <property type="protein sequence ID" value="CDW23476.1"/>
    <property type="molecule type" value="Transcribed_RNA"/>
</dbReference>
<organism evidence="1">
    <name type="scientific">Lepeophtheirus salmonis</name>
    <name type="common">Salmon louse</name>
    <name type="synonym">Caligus salmonis</name>
    <dbReference type="NCBI Taxonomy" id="72036"/>
    <lineage>
        <taxon>Eukaryota</taxon>
        <taxon>Metazoa</taxon>
        <taxon>Ecdysozoa</taxon>
        <taxon>Arthropoda</taxon>
        <taxon>Crustacea</taxon>
        <taxon>Multicrustacea</taxon>
        <taxon>Hexanauplia</taxon>
        <taxon>Copepoda</taxon>
        <taxon>Siphonostomatoida</taxon>
        <taxon>Caligidae</taxon>
        <taxon>Lepeophtheirus</taxon>
    </lineage>
</organism>